<evidence type="ECO:0000259" key="13">
    <source>
        <dbReference type="SMART" id="SM00849"/>
    </source>
</evidence>
<dbReference type="PANTHER" id="PTHR42951:SF17">
    <property type="entry name" value="METALLO-BETA-LACTAMASE DOMAIN-CONTAINING PROTEIN"/>
    <property type="match status" value="1"/>
</dbReference>
<dbReference type="GO" id="GO:0008800">
    <property type="term" value="F:beta-lactamase activity"/>
    <property type="evidence" value="ECO:0007669"/>
    <property type="project" value="UniProtKB-EC"/>
</dbReference>
<dbReference type="EC" id="3.5.2.6" evidence="5"/>
<feature type="domain" description="Metallo-beta-lactamase" evidence="13">
    <location>
        <begin position="57"/>
        <end position="245"/>
    </location>
</feature>
<evidence type="ECO:0000256" key="8">
    <source>
        <dbReference type="ARBA" id="ARBA00022764"/>
    </source>
</evidence>
<dbReference type="Gene3D" id="3.60.15.10">
    <property type="entry name" value="Ribonuclease Z/Hydroxyacylglutathione hydrolase-like"/>
    <property type="match status" value="1"/>
</dbReference>
<evidence type="ECO:0000256" key="9">
    <source>
        <dbReference type="ARBA" id="ARBA00022801"/>
    </source>
</evidence>
<dbReference type="EMBL" id="JAXCLA010000002">
    <property type="protein sequence ID" value="MDY0743898.1"/>
    <property type="molecule type" value="Genomic_DNA"/>
</dbReference>
<evidence type="ECO:0000256" key="11">
    <source>
        <dbReference type="ARBA" id="ARBA00023251"/>
    </source>
</evidence>
<evidence type="ECO:0000313" key="15">
    <source>
        <dbReference type="Proteomes" id="UP001285263"/>
    </source>
</evidence>
<evidence type="ECO:0000256" key="3">
    <source>
        <dbReference type="ARBA" id="ARBA00004418"/>
    </source>
</evidence>
<dbReference type="Pfam" id="PF00753">
    <property type="entry name" value="Lactamase_B"/>
    <property type="match status" value="1"/>
</dbReference>
<keyword evidence="9 14" id="KW-0378">Hydrolase</keyword>
<keyword evidence="11" id="KW-0046">Antibiotic resistance</keyword>
<feature type="chain" id="PRO_5045764942" description="beta-lactamase" evidence="12">
    <location>
        <begin position="22"/>
        <end position="285"/>
    </location>
</feature>
<sequence length="285" mass="30182">MKTRPLTLLLAALLAAASARAADDLPQLKPYLAQPGWLTPIAPLRIADHTWQVGAAGITALLIKTEAGAVLIDGGMPQAAELLLANIRKLGLQPGDVKLILNTHAHADHAGPLAAVKRATGATLVANAESAALMARGGTHDIHFGDDIAYPPVQADRLIQDGELIQLGAITFTPTFTPGHTPGSTSWTWTDTQGGKPLRIAYVDSLSAPGYQLVGNLGYPHIVEAYTGSIARIRTLPCDLLLTPHPDQSGWNYADTANPHPQPMSCRAYADEAEANLKSRLQSKQ</sequence>
<dbReference type="PROSITE" id="PS00743">
    <property type="entry name" value="BETA_LACTAMASE_B_1"/>
    <property type="match status" value="1"/>
</dbReference>
<feature type="signal peptide" evidence="12">
    <location>
        <begin position="1"/>
        <end position="21"/>
    </location>
</feature>
<dbReference type="SUPFAM" id="SSF56281">
    <property type="entry name" value="Metallo-hydrolase/oxidoreductase"/>
    <property type="match status" value="1"/>
</dbReference>
<evidence type="ECO:0000256" key="1">
    <source>
        <dbReference type="ARBA" id="ARBA00001526"/>
    </source>
</evidence>
<reference evidence="14 15" key="1">
    <citation type="submission" date="2023-11" db="EMBL/GenBank/DDBJ databases">
        <title>Paucibacter sp. nov., isolated from fresh soil in Korea.</title>
        <authorList>
            <person name="Le N.T.T."/>
        </authorList>
    </citation>
    <scope>NUCLEOTIDE SEQUENCE [LARGE SCALE GENOMIC DNA]</scope>
    <source>
        <strain evidence="14 15">R3-3</strain>
    </source>
</reference>
<evidence type="ECO:0000256" key="2">
    <source>
        <dbReference type="ARBA" id="ARBA00001947"/>
    </source>
</evidence>
<keyword evidence="10" id="KW-0862">Zinc</keyword>
<dbReference type="Proteomes" id="UP001285263">
    <property type="component" value="Unassembled WGS sequence"/>
</dbReference>
<comment type="subcellular location">
    <subcellularLocation>
        <location evidence="3">Periplasm</location>
    </subcellularLocation>
</comment>
<comment type="similarity">
    <text evidence="4">Belongs to the metallo-beta-lactamase superfamily. Class-B beta-lactamase family.</text>
</comment>
<evidence type="ECO:0000256" key="12">
    <source>
        <dbReference type="SAM" id="SignalP"/>
    </source>
</evidence>
<accession>A0ABU5DDT4</accession>
<dbReference type="InterPro" id="IPR050855">
    <property type="entry name" value="NDM-1-like"/>
</dbReference>
<comment type="caution">
    <text evidence="14">The sequence shown here is derived from an EMBL/GenBank/DDBJ whole genome shotgun (WGS) entry which is preliminary data.</text>
</comment>
<keyword evidence="7 12" id="KW-0732">Signal</keyword>
<dbReference type="SMART" id="SM00849">
    <property type="entry name" value="Lactamase_B"/>
    <property type="match status" value="1"/>
</dbReference>
<evidence type="ECO:0000256" key="6">
    <source>
        <dbReference type="ARBA" id="ARBA00022723"/>
    </source>
</evidence>
<keyword evidence="15" id="KW-1185">Reference proteome</keyword>
<dbReference type="InterPro" id="IPR036866">
    <property type="entry name" value="RibonucZ/Hydroxyglut_hydro"/>
</dbReference>
<evidence type="ECO:0000256" key="5">
    <source>
        <dbReference type="ARBA" id="ARBA00012865"/>
    </source>
</evidence>
<protein>
    <recommendedName>
        <fullName evidence="5">beta-lactamase</fullName>
        <ecNumber evidence="5">3.5.2.6</ecNumber>
    </recommendedName>
</protein>
<name>A0ABU5DDT4_9BURK</name>
<dbReference type="PANTHER" id="PTHR42951">
    <property type="entry name" value="METALLO-BETA-LACTAMASE DOMAIN-CONTAINING"/>
    <property type="match status" value="1"/>
</dbReference>
<dbReference type="InterPro" id="IPR001018">
    <property type="entry name" value="Beta-lactamase_class-B_CS"/>
</dbReference>
<dbReference type="RefSeq" id="WP_320421812.1">
    <property type="nucleotide sequence ID" value="NZ_JAXCLA010000002.1"/>
</dbReference>
<comment type="cofactor">
    <cofactor evidence="2">
        <name>Zn(2+)</name>
        <dbReference type="ChEBI" id="CHEBI:29105"/>
    </cofactor>
</comment>
<organism evidence="14 15">
    <name type="scientific">Roseateles agri</name>
    <dbReference type="NCBI Taxonomy" id="3098619"/>
    <lineage>
        <taxon>Bacteria</taxon>
        <taxon>Pseudomonadati</taxon>
        <taxon>Pseudomonadota</taxon>
        <taxon>Betaproteobacteria</taxon>
        <taxon>Burkholderiales</taxon>
        <taxon>Sphaerotilaceae</taxon>
        <taxon>Roseateles</taxon>
    </lineage>
</organism>
<proteinExistence type="inferred from homology"/>
<gene>
    <name evidence="14" type="primary">bla</name>
    <name evidence="14" type="ORF">SNE35_05255</name>
</gene>
<dbReference type="NCBIfam" id="NF033105">
    <property type="entry name" value="bla_subclass_B3"/>
    <property type="match status" value="1"/>
</dbReference>
<comment type="catalytic activity">
    <reaction evidence="1">
        <text>a beta-lactam + H2O = a substituted beta-amino acid</text>
        <dbReference type="Rhea" id="RHEA:20401"/>
        <dbReference type="ChEBI" id="CHEBI:15377"/>
        <dbReference type="ChEBI" id="CHEBI:35627"/>
        <dbReference type="ChEBI" id="CHEBI:140347"/>
        <dbReference type="EC" id="3.5.2.6"/>
    </reaction>
</comment>
<evidence type="ECO:0000256" key="7">
    <source>
        <dbReference type="ARBA" id="ARBA00022729"/>
    </source>
</evidence>
<dbReference type="NCBIfam" id="NF012229">
    <property type="entry name" value="bla_class_B_core"/>
    <property type="match status" value="1"/>
</dbReference>
<evidence type="ECO:0000313" key="14">
    <source>
        <dbReference type="EMBL" id="MDY0743898.1"/>
    </source>
</evidence>
<keyword evidence="6" id="KW-0479">Metal-binding</keyword>
<evidence type="ECO:0000256" key="4">
    <source>
        <dbReference type="ARBA" id="ARBA00005250"/>
    </source>
</evidence>
<dbReference type="InterPro" id="IPR001279">
    <property type="entry name" value="Metallo-B-lactamas"/>
</dbReference>
<evidence type="ECO:0000256" key="10">
    <source>
        <dbReference type="ARBA" id="ARBA00022833"/>
    </source>
</evidence>
<keyword evidence="8" id="KW-0574">Periplasm</keyword>